<dbReference type="InterPro" id="IPR012349">
    <property type="entry name" value="Split_barrel_FMN-bd"/>
</dbReference>
<reference evidence="1" key="1">
    <citation type="journal article" date="2014" name="Int. J. Syst. Evol. Microbiol.">
        <title>Complete genome sequence of Corynebacterium casei LMG S-19264T (=DSM 44701T), isolated from a smear-ripened cheese.</title>
        <authorList>
            <consortium name="US DOE Joint Genome Institute (JGI-PGF)"/>
            <person name="Walter F."/>
            <person name="Albersmeier A."/>
            <person name="Kalinowski J."/>
            <person name="Ruckert C."/>
        </authorList>
    </citation>
    <scope>NUCLEOTIDE SEQUENCE</scope>
    <source>
        <strain evidence="1">JCM 4490</strain>
    </source>
</reference>
<dbReference type="Pfam" id="PF04299">
    <property type="entry name" value="FMN_bind_2"/>
    <property type="match status" value="1"/>
</dbReference>
<evidence type="ECO:0000313" key="1">
    <source>
        <dbReference type="EMBL" id="GGW70638.1"/>
    </source>
</evidence>
<dbReference type="PANTHER" id="PTHR35802:SF1">
    <property type="entry name" value="PROTEASE SYNTHASE AND SPORULATION PROTEIN PAI 2"/>
    <property type="match status" value="1"/>
</dbReference>
<dbReference type="Proteomes" id="UP000620224">
    <property type="component" value="Unassembled WGS sequence"/>
</dbReference>
<name>A0A918JBH3_9ACTN</name>
<dbReference type="SUPFAM" id="SSF50475">
    <property type="entry name" value="FMN-binding split barrel"/>
    <property type="match status" value="1"/>
</dbReference>
<dbReference type="InterPro" id="IPR007396">
    <property type="entry name" value="TR_PAI2-type"/>
</dbReference>
<proteinExistence type="predicted"/>
<evidence type="ECO:0000313" key="2">
    <source>
        <dbReference type="Proteomes" id="UP000620224"/>
    </source>
</evidence>
<reference evidence="1" key="2">
    <citation type="submission" date="2020-09" db="EMBL/GenBank/DDBJ databases">
        <authorList>
            <person name="Sun Q."/>
            <person name="Ohkuma M."/>
        </authorList>
    </citation>
    <scope>NUCLEOTIDE SEQUENCE</scope>
    <source>
        <strain evidence="1">JCM 4490</strain>
    </source>
</reference>
<comment type="caution">
    <text evidence="1">The sequence shown here is derived from an EMBL/GenBank/DDBJ whole genome shotgun (WGS) entry which is preliminary data.</text>
</comment>
<dbReference type="Gene3D" id="2.30.110.10">
    <property type="entry name" value="Electron Transport, Fmn-binding Protein, Chain A"/>
    <property type="match status" value="1"/>
</dbReference>
<keyword evidence="2" id="KW-1185">Reference proteome</keyword>
<gene>
    <name evidence="1" type="ORF">GCM10010503_54870</name>
</gene>
<dbReference type="AlphaFoldDB" id="A0A918JBH3"/>
<dbReference type="RefSeq" id="WP_190018043.1">
    <property type="nucleotide sequence ID" value="NZ_BMUE01000014.1"/>
</dbReference>
<dbReference type="EMBL" id="BMUE01000014">
    <property type="protein sequence ID" value="GGW70638.1"/>
    <property type="molecule type" value="Genomic_DNA"/>
</dbReference>
<sequence length="214" mass="23514">MYVPKHFAPEEAAVLDLLANHGAADLVTATPRGLLATLLPFEYDPDSGELGSLLGHMARANDHWREPAQGEAMVIVRGPEAYITPSWYATKAENHRVVPTWNYVVAHVYGQLVVHDDPAWVEAQMRRLTDRHESGNAEPWSVDEAPAKYVEGRLRAVVGVEVLISRVEAKFKLSQNQPRRNVEGVVAGLGARDRDHDAALAAAVRAHNPDRAAP</sequence>
<protein>
    <submittedName>
        <fullName evidence="1">Transcriptional regulator</fullName>
    </submittedName>
</protein>
<dbReference type="PANTHER" id="PTHR35802">
    <property type="entry name" value="PROTEASE SYNTHASE AND SPORULATION PROTEIN PAI 2"/>
    <property type="match status" value="1"/>
</dbReference>
<dbReference type="PIRSF" id="PIRSF010372">
    <property type="entry name" value="PaiB"/>
    <property type="match status" value="1"/>
</dbReference>
<organism evidence="1 2">
    <name type="scientific">Streptomyces lucensis JCM 4490</name>
    <dbReference type="NCBI Taxonomy" id="1306176"/>
    <lineage>
        <taxon>Bacteria</taxon>
        <taxon>Bacillati</taxon>
        <taxon>Actinomycetota</taxon>
        <taxon>Actinomycetes</taxon>
        <taxon>Kitasatosporales</taxon>
        <taxon>Streptomycetaceae</taxon>
        <taxon>Streptomyces</taxon>
    </lineage>
</organism>
<accession>A0A918JBH3</accession>